<sequence>EFALKWFNPTITEVCSRAGVINKENIGALRFYCSDNCKQKCSLYAQKKYPKGFKKYHNRLHQTEWANMIKKRDNYECQICGSKKDLMAHHYEGLNVNPIMSADLEMGITLCKECDKLAHSEVGCRRIDLTKERLCHTT</sequence>
<reference evidence="1" key="1">
    <citation type="journal article" date="2014" name="Front. Microbiol.">
        <title>High frequency of phylogenetically diverse reductive dehalogenase-homologous genes in deep subseafloor sedimentary metagenomes.</title>
        <authorList>
            <person name="Kawai M."/>
            <person name="Futagami T."/>
            <person name="Toyoda A."/>
            <person name="Takaki Y."/>
            <person name="Nishi S."/>
            <person name="Hori S."/>
            <person name="Arai W."/>
            <person name="Tsubouchi T."/>
            <person name="Morono Y."/>
            <person name="Uchiyama I."/>
            <person name="Ito T."/>
            <person name="Fujiyama A."/>
            <person name="Inagaki F."/>
            <person name="Takami H."/>
        </authorList>
    </citation>
    <scope>NUCLEOTIDE SEQUENCE</scope>
    <source>
        <strain evidence="1">Expedition CK06-06</strain>
    </source>
</reference>
<comment type="caution">
    <text evidence="1">The sequence shown here is derived from an EMBL/GenBank/DDBJ whole genome shotgun (WGS) entry which is preliminary data.</text>
</comment>
<name>X0UZQ3_9ZZZZ</name>
<accession>X0UZQ3</accession>
<gene>
    <name evidence="1" type="ORF">S01H1_40264</name>
</gene>
<feature type="non-terminal residue" evidence="1">
    <location>
        <position position="1"/>
    </location>
</feature>
<dbReference type="AlphaFoldDB" id="X0UZQ3"/>
<evidence type="ECO:0000313" key="1">
    <source>
        <dbReference type="EMBL" id="GAG04652.1"/>
    </source>
</evidence>
<dbReference type="EMBL" id="BARS01025483">
    <property type="protein sequence ID" value="GAG04652.1"/>
    <property type="molecule type" value="Genomic_DNA"/>
</dbReference>
<evidence type="ECO:0008006" key="2">
    <source>
        <dbReference type="Google" id="ProtNLM"/>
    </source>
</evidence>
<proteinExistence type="predicted"/>
<organism evidence="1">
    <name type="scientific">marine sediment metagenome</name>
    <dbReference type="NCBI Taxonomy" id="412755"/>
    <lineage>
        <taxon>unclassified sequences</taxon>
        <taxon>metagenomes</taxon>
        <taxon>ecological metagenomes</taxon>
    </lineage>
</organism>
<protein>
    <recommendedName>
        <fullName evidence="2">HNH nuclease domain-containing protein</fullName>
    </recommendedName>
</protein>